<comment type="function">
    <text evidence="1">Accessory subunit of the mitochondrial membrane respiratory chain NADH dehydrogenase (Complex I), that is believed not to be involved in catalysis. Complex I functions in the transfer of electrons from NADH to the respiratory chain. The immediate electron acceptor for the enzyme is believed to be ubiquinone.</text>
</comment>
<evidence type="ECO:0000256" key="9">
    <source>
        <dbReference type="ARBA" id="ARBA00022982"/>
    </source>
</evidence>
<evidence type="ECO:0000256" key="11">
    <source>
        <dbReference type="ARBA" id="ARBA00023128"/>
    </source>
</evidence>
<evidence type="ECO:0000313" key="13">
    <source>
        <dbReference type="EMBL" id="KAK9812717.1"/>
    </source>
</evidence>
<proteinExistence type="inferred from homology"/>
<comment type="subcellular location">
    <subcellularLocation>
        <location evidence="2">Mitochondrion inner membrane</location>
        <topology evidence="2">Single-pass membrane protein</topology>
        <orientation evidence="2">Matrix side</orientation>
    </subcellularLocation>
</comment>
<keyword evidence="6" id="KW-0679">Respiratory chain</keyword>
<evidence type="ECO:0000256" key="10">
    <source>
        <dbReference type="ARBA" id="ARBA00022989"/>
    </source>
</evidence>
<evidence type="ECO:0000256" key="4">
    <source>
        <dbReference type="ARBA" id="ARBA00016392"/>
    </source>
</evidence>
<dbReference type="Proteomes" id="UP001489004">
    <property type="component" value="Unassembled WGS sequence"/>
</dbReference>
<evidence type="ECO:0000256" key="1">
    <source>
        <dbReference type="ARBA" id="ARBA00003195"/>
    </source>
</evidence>
<keyword evidence="14" id="KW-1185">Reference proteome</keyword>
<evidence type="ECO:0000256" key="7">
    <source>
        <dbReference type="ARBA" id="ARBA00022692"/>
    </source>
</evidence>
<keyword evidence="10" id="KW-1133">Transmembrane helix</keyword>
<dbReference type="Pfam" id="PF15879">
    <property type="entry name" value="MWFE"/>
    <property type="match status" value="1"/>
</dbReference>
<reference evidence="13 14" key="1">
    <citation type="journal article" date="2024" name="Nat. Commun.">
        <title>Phylogenomics reveals the evolutionary origins of lichenization in chlorophyte algae.</title>
        <authorList>
            <person name="Puginier C."/>
            <person name="Libourel C."/>
            <person name="Otte J."/>
            <person name="Skaloud P."/>
            <person name="Haon M."/>
            <person name="Grisel S."/>
            <person name="Petersen M."/>
            <person name="Berrin J.G."/>
            <person name="Delaux P.M."/>
            <person name="Dal Grande F."/>
            <person name="Keller J."/>
        </authorList>
    </citation>
    <scope>NUCLEOTIDE SEQUENCE [LARGE SCALE GENOMIC DNA]</scope>
    <source>
        <strain evidence="13 14">SAG 2043</strain>
    </source>
</reference>
<keyword evidence="8" id="KW-0999">Mitochondrion inner membrane</keyword>
<evidence type="ECO:0000256" key="3">
    <source>
        <dbReference type="ARBA" id="ARBA00009960"/>
    </source>
</evidence>
<comment type="similarity">
    <text evidence="3">Belongs to the complex I NDUFA1 subunit family.</text>
</comment>
<sequence length="67" mass="7389">MPLESAPPFIIITLGMAAMGGLQALVQKGFYGKPKPVLVDDWDRKVMQRDQVVLDEYKKLKAEGKGA</sequence>
<keyword evidence="9" id="KW-0249">Electron transport</keyword>
<gene>
    <name evidence="13" type="ORF">WJX72_002573</name>
</gene>
<organism evidence="13 14">
    <name type="scientific">[Myrmecia] bisecta</name>
    <dbReference type="NCBI Taxonomy" id="41462"/>
    <lineage>
        <taxon>Eukaryota</taxon>
        <taxon>Viridiplantae</taxon>
        <taxon>Chlorophyta</taxon>
        <taxon>core chlorophytes</taxon>
        <taxon>Trebouxiophyceae</taxon>
        <taxon>Trebouxiales</taxon>
        <taxon>Trebouxiaceae</taxon>
        <taxon>Myrmecia</taxon>
    </lineage>
</organism>
<evidence type="ECO:0000256" key="12">
    <source>
        <dbReference type="ARBA" id="ARBA00023136"/>
    </source>
</evidence>
<evidence type="ECO:0000256" key="5">
    <source>
        <dbReference type="ARBA" id="ARBA00022448"/>
    </source>
</evidence>
<comment type="caution">
    <text evidence="13">The sequence shown here is derived from an EMBL/GenBank/DDBJ whole genome shotgun (WGS) entry which is preliminary data.</text>
</comment>
<keyword evidence="11" id="KW-0496">Mitochondrion</keyword>
<dbReference type="GO" id="GO:0005743">
    <property type="term" value="C:mitochondrial inner membrane"/>
    <property type="evidence" value="ECO:0007669"/>
    <property type="project" value="UniProtKB-SubCell"/>
</dbReference>
<evidence type="ECO:0000256" key="8">
    <source>
        <dbReference type="ARBA" id="ARBA00022792"/>
    </source>
</evidence>
<dbReference type="PANTHER" id="PTHR17098">
    <property type="entry name" value="NADH-UBIQUINONE OXIDOREDUCTASE MWFE SUBUNIT"/>
    <property type="match status" value="1"/>
</dbReference>
<keyword evidence="7" id="KW-0812">Transmembrane</keyword>
<dbReference type="AlphaFoldDB" id="A0AAW1PVD8"/>
<keyword evidence="12" id="KW-0472">Membrane</keyword>
<dbReference type="EMBL" id="JALJOR010000008">
    <property type="protein sequence ID" value="KAK9812717.1"/>
    <property type="molecule type" value="Genomic_DNA"/>
</dbReference>
<evidence type="ECO:0000256" key="6">
    <source>
        <dbReference type="ARBA" id="ARBA00022660"/>
    </source>
</evidence>
<evidence type="ECO:0000256" key="2">
    <source>
        <dbReference type="ARBA" id="ARBA00004298"/>
    </source>
</evidence>
<protein>
    <recommendedName>
        <fullName evidence="4">NADH dehydrogenase [ubiquinone] 1 alpha subcomplex subunit 1</fullName>
    </recommendedName>
</protein>
<accession>A0AAW1PVD8</accession>
<dbReference type="InterPro" id="IPR017384">
    <property type="entry name" value="NADH_Ub_cplx-1_asu_su-1"/>
</dbReference>
<name>A0AAW1PVD8_9CHLO</name>
<evidence type="ECO:0000313" key="14">
    <source>
        <dbReference type="Proteomes" id="UP001489004"/>
    </source>
</evidence>
<dbReference type="PANTHER" id="PTHR17098:SF2">
    <property type="entry name" value="NADH DEHYDROGENASE [UBIQUINONE] 1 ALPHA SUBCOMPLEX SUBUNIT 1"/>
    <property type="match status" value="1"/>
</dbReference>
<keyword evidence="5" id="KW-0813">Transport</keyword>